<feature type="transmembrane region" description="Helical" evidence="6">
    <location>
        <begin position="71"/>
        <end position="90"/>
    </location>
</feature>
<comment type="subcellular location">
    <subcellularLocation>
        <location evidence="1">Cell membrane</location>
        <topology evidence="1">Multi-pass membrane protein</topology>
    </subcellularLocation>
</comment>
<evidence type="ECO:0000256" key="6">
    <source>
        <dbReference type="SAM" id="Phobius"/>
    </source>
</evidence>
<evidence type="ECO:0000313" key="8">
    <source>
        <dbReference type="EMBL" id="QCD45577.1"/>
    </source>
</evidence>
<feature type="domain" description="EamA" evidence="7">
    <location>
        <begin position="9"/>
        <end position="137"/>
    </location>
</feature>
<keyword evidence="4 6" id="KW-1133">Transmembrane helix</keyword>
<dbReference type="PANTHER" id="PTHR42920:SF5">
    <property type="entry name" value="EAMA DOMAIN-CONTAINING PROTEIN"/>
    <property type="match status" value="1"/>
</dbReference>
<dbReference type="Proteomes" id="UP000503264">
    <property type="component" value="Chromosome"/>
</dbReference>
<feature type="transmembrane region" description="Helical" evidence="6">
    <location>
        <begin position="96"/>
        <end position="114"/>
    </location>
</feature>
<feature type="transmembrane region" description="Helical" evidence="6">
    <location>
        <begin position="12"/>
        <end position="32"/>
    </location>
</feature>
<feature type="transmembrane region" description="Helical" evidence="6">
    <location>
        <begin position="38"/>
        <end position="59"/>
    </location>
</feature>
<accession>A0A6G5QJ19</accession>
<evidence type="ECO:0000259" key="7">
    <source>
        <dbReference type="Pfam" id="PF00892"/>
    </source>
</evidence>
<protein>
    <submittedName>
        <fullName evidence="8">Putative membrane protein, putative permease (EamA domain), type 5</fullName>
    </submittedName>
</protein>
<dbReference type="SUPFAM" id="SSF103481">
    <property type="entry name" value="Multidrug resistance efflux transporter EmrE"/>
    <property type="match status" value="2"/>
</dbReference>
<sequence>MTSKITEQKADIALLITAIIWGAALLPVSIALKTNGVFTLLFWRFLLSAIFMGLIALKFGKFDKRSIKNGVILGITLFVGTALQTSALKYTYSSSVSFIVSLYVVIVPFLSLFLLKKRVSIFSYFGIALGIIGLFMMQKNFHLGLERGEILALLSAFCLAFHIIFTGIFARTSELFAFLTAQFFTITIFSFIASFVFANGIVATVNTAFINAIIITVFFSTIIGFGLEGLMLRYTTPTKAAIIFIFKSVTAGFVGYFFGKEELSTTQICGAFVILLAILISEIGTIKSKK</sequence>
<feature type="domain" description="EamA" evidence="7">
    <location>
        <begin position="147"/>
        <end position="280"/>
    </location>
</feature>
<dbReference type="InterPro" id="IPR000620">
    <property type="entry name" value="EamA_dom"/>
</dbReference>
<evidence type="ECO:0000256" key="4">
    <source>
        <dbReference type="ARBA" id="ARBA00022989"/>
    </source>
</evidence>
<reference evidence="8 9" key="1">
    <citation type="submission" date="2016-07" db="EMBL/GenBank/DDBJ databases">
        <title>Comparative genomics of the Campylobacter concisus group.</title>
        <authorList>
            <person name="Miller W.G."/>
            <person name="Yee E."/>
            <person name="Chapman M.H."/>
            <person name="Huynh S."/>
            <person name="Bono J.L."/>
            <person name="On S.L.W."/>
            <person name="StLeger J."/>
            <person name="Foster G."/>
            <person name="Parker C.T."/>
        </authorList>
    </citation>
    <scope>NUCLEOTIDE SEQUENCE [LARGE SCALE GENOMIC DNA]</scope>
    <source>
        <strain evidence="8 9">CCUG 21559</strain>
    </source>
</reference>
<dbReference type="GO" id="GO:0005886">
    <property type="term" value="C:plasma membrane"/>
    <property type="evidence" value="ECO:0007669"/>
    <property type="project" value="UniProtKB-SubCell"/>
</dbReference>
<name>A0A6G5QJ19_9BACT</name>
<evidence type="ECO:0000256" key="3">
    <source>
        <dbReference type="ARBA" id="ARBA00022692"/>
    </source>
</evidence>
<evidence type="ECO:0000256" key="1">
    <source>
        <dbReference type="ARBA" id="ARBA00004651"/>
    </source>
</evidence>
<dbReference type="Pfam" id="PF00892">
    <property type="entry name" value="EamA"/>
    <property type="match status" value="2"/>
</dbReference>
<keyword evidence="5 6" id="KW-0472">Membrane</keyword>
<keyword evidence="9" id="KW-1185">Reference proteome</keyword>
<dbReference type="InterPro" id="IPR051258">
    <property type="entry name" value="Diverse_Substrate_Transporter"/>
</dbReference>
<keyword evidence="2" id="KW-1003">Cell membrane</keyword>
<feature type="transmembrane region" description="Helical" evidence="6">
    <location>
        <begin position="240"/>
        <end position="259"/>
    </location>
</feature>
<feature type="transmembrane region" description="Helical" evidence="6">
    <location>
        <begin position="121"/>
        <end position="138"/>
    </location>
</feature>
<evidence type="ECO:0000256" key="2">
    <source>
        <dbReference type="ARBA" id="ARBA00022475"/>
    </source>
</evidence>
<feature type="transmembrane region" description="Helical" evidence="6">
    <location>
        <begin position="265"/>
        <end position="286"/>
    </location>
</feature>
<evidence type="ECO:0000313" key="9">
    <source>
        <dbReference type="Proteomes" id="UP000503264"/>
    </source>
</evidence>
<proteinExistence type="predicted"/>
<dbReference type="AlphaFoldDB" id="A0A6G5QJ19"/>
<feature type="transmembrane region" description="Helical" evidence="6">
    <location>
        <begin position="208"/>
        <end position="228"/>
    </location>
</feature>
<dbReference type="EMBL" id="CP012542">
    <property type="protein sequence ID" value="QCD45577.1"/>
    <property type="molecule type" value="Genomic_DNA"/>
</dbReference>
<dbReference type="InterPro" id="IPR037185">
    <property type="entry name" value="EmrE-like"/>
</dbReference>
<dbReference type="RefSeq" id="WP_171994259.1">
    <property type="nucleotide sequence ID" value="NZ_CP012542.1"/>
</dbReference>
<keyword evidence="3 6" id="KW-0812">Transmembrane</keyword>
<feature type="transmembrane region" description="Helical" evidence="6">
    <location>
        <begin position="176"/>
        <end position="202"/>
    </location>
</feature>
<dbReference type="PANTHER" id="PTHR42920">
    <property type="entry name" value="OS03G0707200 PROTEIN-RELATED"/>
    <property type="match status" value="1"/>
</dbReference>
<gene>
    <name evidence="8" type="ORF">CMUC_1829</name>
</gene>
<evidence type="ECO:0000256" key="5">
    <source>
        <dbReference type="ARBA" id="ARBA00023136"/>
    </source>
</evidence>
<organism evidence="8 9">
    <name type="scientific">Campylobacter mucosalis CCUG 21559</name>
    <dbReference type="NCBI Taxonomy" id="1032067"/>
    <lineage>
        <taxon>Bacteria</taxon>
        <taxon>Pseudomonadati</taxon>
        <taxon>Campylobacterota</taxon>
        <taxon>Epsilonproteobacteria</taxon>
        <taxon>Campylobacterales</taxon>
        <taxon>Campylobacteraceae</taxon>
        <taxon>Campylobacter</taxon>
    </lineage>
</organism>
<feature type="transmembrane region" description="Helical" evidence="6">
    <location>
        <begin position="150"/>
        <end position="169"/>
    </location>
</feature>